<feature type="active site" evidence="2">
    <location>
        <position position="46"/>
    </location>
</feature>
<accession>A0A512BLK7</accession>
<protein>
    <submittedName>
        <fullName evidence="3">Phenazine biosynthesis protein PhzF</fullName>
    </submittedName>
</protein>
<comment type="similarity">
    <text evidence="1">Belongs to the PhzF family.</text>
</comment>
<comment type="caution">
    <text evidence="3">The sequence shown here is derived from an EMBL/GenBank/DDBJ whole genome shotgun (WGS) entry which is preliminary data.</text>
</comment>
<reference evidence="3 4" key="1">
    <citation type="submission" date="2019-07" db="EMBL/GenBank/DDBJ databases">
        <title>Whole genome shotgun sequence of Microvirga aerophila NBRC 106136.</title>
        <authorList>
            <person name="Hosoyama A."/>
            <person name="Uohara A."/>
            <person name="Ohji S."/>
            <person name="Ichikawa N."/>
        </authorList>
    </citation>
    <scope>NUCLEOTIDE SEQUENCE [LARGE SCALE GENOMIC DNA]</scope>
    <source>
        <strain evidence="3 4">NBRC 106136</strain>
    </source>
</reference>
<dbReference type="PIRSF" id="PIRSF016184">
    <property type="entry name" value="PhzC_PhzF"/>
    <property type="match status" value="1"/>
</dbReference>
<dbReference type="PANTHER" id="PTHR13774">
    <property type="entry name" value="PHENAZINE BIOSYNTHESIS PROTEIN"/>
    <property type="match status" value="1"/>
</dbReference>
<evidence type="ECO:0000256" key="1">
    <source>
        <dbReference type="ARBA" id="ARBA00008270"/>
    </source>
</evidence>
<dbReference type="OrthoDB" id="9788221at2"/>
<dbReference type="Gene3D" id="3.10.310.10">
    <property type="entry name" value="Diaminopimelate Epimerase, Chain A, domain 1"/>
    <property type="match status" value="2"/>
</dbReference>
<name>A0A512BLK7_9HYPH</name>
<dbReference type="InterPro" id="IPR003719">
    <property type="entry name" value="Phenazine_PhzF-like"/>
</dbReference>
<dbReference type="EMBL" id="BJYU01000003">
    <property type="protein sequence ID" value="GEO12851.1"/>
    <property type="molecule type" value="Genomic_DNA"/>
</dbReference>
<dbReference type="RefSeq" id="WP_114184099.1">
    <property type="nucleotide sequence ID" value="NZ_BJYU01000003.1"/>
</dbReference>
<dbReference type="AlphaFoldDB" id="A0A512BLK7"/>
<organism evidence="3 4">
    <name type="scientific">Microvirga aerophila</name>
    <dbReference type="NCBI Taxonomy" id="670291"/>
    <lineage>
        <taxon>Bacteria</taxon>
        <taxon>Pseudomonadati</taxon>
        <taxon>Pseudomonadota</taxon>
        <taxon>Alphaproteobacteria</taxon>
        <taxon>Hyphomicrobiales</taxon>
        <taxon>Methylobacteriaceae</taxon>
        <taxon>Microvirga</taxon>
    </lineage>
</organism>
<dbReference type="SUPFAM" id="SSF54506">
    <property type="entry name" value="Diaminopimelate epimerase-like"/>
    <property type="match status" value="1"/>
</dbReference>
<sequence>MPRPFVTLDVFTAEAFAGNPLAVVLEAEDLDTDGMQAIAREFNLSETVFVLTPNDPRQRADIRIFTPARELPFAGHPTVGTAVLLALLDQKGLPGAVAFGLKEQVGIVPCAVEVEGATGGSARFRLPSLPITWGDGKESSDCAWALGLDPTEIGFERHVPSRHSAGVAYDLVPVASLEALARSKLQGEPFDNTFGDSEHPAAYVYARVPDAEALRFRARMFGPGMGIAEDPATGSAAAAFAGALMQCEPLGDGAHDIVIEQGVEMGRPSVISLQMTIKGGELISAEIGGHAVMVSRGELLR</sequence>
<dbReference type="Pfam" id="PF02567">
    <property type="entry name" value="PhzC-PhzF"/>
    <property type="match status" value="1"/>
</dbReference>
<dbReference type="NCBIfam" id="TIGR00654">
    <property type="entry name" value="PhzF_family"/>
    <property type="match status" value="1"/>
</dbReference>
<proteinExistence type="inferred from homology"/>
<dbReference type="GO" id="GO:0005737">
    <property type="term" value="C:cytoplasm"/>
    <property type="evidence" value="ECO:0007669"/>
    <property type="project" value="TreeGrafter"/>
</dbReference>
<evidence type="ECO:0000256" key="2">
    <source>
        <dbReference type="PIRSR" id="PIRSR016184-1"/>
    </source>
</evidence>
<gene>
    <name evidence="3" type="ORF">MAE02_05470</name>
</gene>
<dbReference type="GO" id="GO:0016853">
    <property type="term" value="F:isomerase activity"/>
    <property type="evidence" value="ECO:0007669"/>
    <property type="project" value="TreeGrafter"/>
</dbReference>
<dbReference type="PANTHER" id="PTHR13774:SF32">
    <property type="entry name" value="ANTISENSE-ENHANCING SEQUENCE 1"/>
    <property type="match status" value="1"/>
</dbReference>
<keyword evidence="4" id="KW-1185">Reference proteome</keyword>
<evidence type="ECO:0000313" key="3">
    <source>
        <dbReference type="EMBL" id="GEO12851.1"/>
    </source>
</evidence>
<dbReference type="Proteomes" id="UP000321085">
    <property type="component" value="Unassembled WGS sequence"/>
</dbReference>
<evidence type="ECO:0000313" key="4">
    <source>
        <dbReference type="Proteomes" id="UP000321085"/>
    </source>
</evidence>